<feature type="region of interest" description="Disordered" evidence="3">
    <location>
        <begin position="1"/>
        <end position="191"/>
    </location>
</feature>
<dbReference type="Pfam" id="PF06244">
    <property type="entry name" value="Ccdc124"/>
    <property type="match status" value="1"/>
</dbReference>
<feature type="region of interest" description="Disordered" evidence="3">
    <location>
        <begin position="206"/>
        <end position="245"/>
    </location>
</feature>
<sequence length="293" mass="30641">MAVAQSSEPEGTAGKMARKKGGGGGGDEGPRGPGAKAKAQKLAAQKAKEQQAHKAKEARVAKQWEDGANSRAEQRQREAEEKEKAKLAAAQAKKEALAADEAGLAKMRVPAGKARKASKKKSKNDTSLLDAFLEGEKKEAKEKAARKAAQASGSAANTGSAKPAPANVEPMLELQPNLNRERAEEAAQGHISASGIDAALAAFEASGLGGSSSSEDKHHAIASAPPGAPAAAQAHGHKGPNRKALFSAYEEREIARLRAENPGLKRSQLKDHVWKLWQKSPENPANQVEDNAA</sequence>
<evidence type="ECO:0000313" key="6">
    <source>
        <dbReference type="Proteomes" id="UP000241890"/>
    </source>
</evidence>
<organism evidence="5 6">
    <name type="scientific">Hondaea fermentalgiana</name>
    <dbReference type="NCBI Taxonomy" id="2315210"/>
    <lineage>
        <taxon>Eukaryota</taxon>
        <taxon>Sar</taxon>
        <taxon>Stramenopiles</taxon>
        <taxon>Bigyra</taxon>
        <taxon>Labyrinthulomycetes</taxon>
        <taxon>Thraustochytrida</taxon>
        <taxon>Thraustochytriidae</taxon>
        <taxon>Hondaea</taxon>
    </lineage>
</organism>
<evidence type="ECO:0000256" key="1">
    <source>
        <dbReference type="ARBA" id="ARBA00008296"/>
    </source>
</evidence>
<dbReference type="GO" id="GO:0003713">
    <property type="term" value="F:transcription coactivator activity"/>
    <property type="evidence" value="ECO:0007669"/>
    <property type="project" value="TreeGrafter"/>
</dbReference>
<feature type="domain" description="Coiled-coil" evidence="4">
    <location>
        <begin position="240"/>
        <end position="287"/>
    </location>
</feature>
<accession>A0A2R5G0Y4</accession>
<feature type="compositionally biased region" description="Basic residues" evidence="3">
    <location>
        <begin position="113"/>
        <end position="122"/>
    </location>
</feature>
<feature type="compositionally biased region" description="Low complexity" evidence="3">
    <location>
        <begin position="221"/>
        <end position="234"/>
    </location>
</feature>
<feature type="compositionally biased region" description="Basic and acidic residues" evidence="3">
    <location>
        <begin position="72"/>
        <end position="97"/>
    </location>
</feature>
<proteinExistence type="inferred from homology"/>
<evidence type="ECO:0000256" key="2">
    <source>
        <dbReference type="ARBA" id="ARBA00023054"/>
    </source>
</evidence>
<dbReference type="OrthoDB" id="76412at2759"/>
<dbReference type="EMBL" id="BEYU01000005">
    <property type="protein sequence ID" value="GBG24185.1"/>
    <property type="molecule type" value="Genomic_DNA"/>
</dbReference>
<dbReference type="AlphaFoldDB" id="A0A2R5G0Y4"/>
<evidence type="ECO:0000259" key="4">
    <source>
        <dbReference type="Pfam" id="PF06244"/>
    </source>
</evidence>
<feature type="compositionally biased region" description="Basic and acidic residues" evidence="3">
    <location>
        <begin position="134"/>
        <end position="145"/>
    </location>
</feature>
<dbReference type="InterPro" id="IPR054414">
    <property type="entry name" value="Ccdc124/Oxs1_C"/>
</dbReference>
<dbReference type="PANTHER" id="PTHR21680:SF0">
    <property type="entry name" value="COILED-COIL DOMAIN-CONTAINING PROTEIN 124"/>
    <property type="match status" value="1"/>
</dbReference>
<keyword evidence="2" id="KW-0175">Coiled coil</keyword>
<reference evidence="5 6" key="1">
    <citation type="submission" date="2017-12" db="EMBL/GenBank/DDBJ databases">
        <title>Sequencing, de novo assembly and annotation of complete genome of a new Thraustochytrid species, strain FCC1311.</title>
        <authorList>
            <person name="Sedici K."/>
            <person name="Godart F."/>
            <person name="Aiese Cigliano R."/>
            <person name="Sanseverino W."/>
            <person name="Barakat M."/>
            <person name="Ortet P."/>
            <person name="Marechal E."/>
            <person name="Cagnac O."/>
            <person name="Amato A."/>
        </authorList>
    </citation>
    <scope>NUCLEOTIDE SEQUENCE [LARGE SCALE GENOMIC DNA]</scope>
</reference>
<gene>
    <name evidence="5" type="ORF">FCC1311_004032</name>
</gene>
<protein>
    <submittedName>
        <fullName evidence="5">Coiled-coil domain-containing protein 124-like</fullName>
    </submittedName>
</protein>
<dbReference type="InterPro" id="IPR010422">
    <property type="entry name" value="Ccdc124/Oxs1"/>
</dbReference>
<evidence type="ECO:0000313" key="5">
    <source>
        <dbReference type="EMBL" id="GBG24185.1"/>
    </source>
</evidence>
<feature type="compositionally biased region" description="Low complexity" evidence="3">
    <location>
        <begin position="33"/>
        <end position="45"/>
    </location>
</feature>
<dbReference type="GO" id="GO:0005634">
    <property type="term" value="C:nucleus"/>
    <property type="evidence" value="ECO:0007669"/>
    <property type="project" value="TreeGrafter"/>
</dbReference>
<dbReference type="PANTHER" id="PTHR21680">
    <property type="entry name" value="COILED-COIL DOMAIN-CONTAINING PROTEIN 124"/>
    <property type="match status" value="1"/>
</dbReference>
<comment type="similarity">
    <text evidence="1">Belongs to the CCDC124 family.</text>
</comment>
<feature type="compositionally biased region" description="Basic and acidic residues" evidence="3">
    <location>
        <begin position="46"/>
        <end position="65"/>
    </location>
</feature>
<name>A0A2R5G0Y4_9STRA</name>
<feature type="compositionally biased region" description="Low complexity" evidence="3">
    <location>
        <begin position="147"/>
        <end position="162"/>
    </location>
</feature>
<dbReference type="Proteomes" id="UP000241890">
    <property type="component" value="Unassembled WGS sequence"/>
</dbReference>
<keyword evidence="6" id="KW-1185">Reference proteome</keyword>
<comment type="caution">
    <text evidence="5">The sequence shown here is derived from an EMBL/GenBank/DDBJ whole genome shotgun (WGS) entry which is preliminary data.</text>
</comment>
<evidence type="ECO:0000256" key="3">
    <source>
        <dbReference type="SAM" id="MobiDB-lite"/>
    </source>
</evidence>
<dbReference type="InParanoid" id="A0A2R5G0Y4"/>
<dbReference type="GO" id="GO:0006366">
    <property type="term" value="P:transcription by RNA polymerase II"/>
    <property type="evidence" value="ECO:0007669"/>
    <property type="project" value="TreeGrafter"/>
</dbReference>